<evidence type="ECO:0000256" key="5">
    <source>
        <dbReference type="SAM" id="SignalP"/>
    </source>
</evidence>
<dbReference type="Gene3D" id="2.130.10.10">
    <property type="entry name" value="YVTN repeat-like/Quinoprotein amine dehydrogenase"/>
    <property type="match status" value="2"/>
</dbReference>
<evidence type="ECO:0000313" key="8">
    <source>
        <dbReference type="Proteomes" id="UP000607559"/>
    </source>
</evidence>
<dbReference type="GO" id="GO:0000155">
    <property type="term" value="F:phosphorelay sensor kinase activity"/>
    <property type="evidence" value="ECO:0007669"/>
    <property type="project" value="InterPro"/>
</dbReference>
<keyword evidence="4" id="KW-0472">Membrane</keyword>
<proteinExistence type="predicted"/>
<keyword evidence="4" id="KW-0812">Transmembrane</keyword>
<dbReference type="SMART" id="SM00387">
    <property type="entry name" value="HATPase_c"/>
    <property type="match status" value="1"/>
</dbReference>
<dbReference type="EMBL" id="BMJC01000001">
    <property type="protein sequence ID" value="GGA84613.1"/>
    <property type="molecule type" value="Genomic_DNA"/>
</dbReference>
<comment type="catalytic activity">
    <reaction evidence="1">
        <text>ATP + protein L-histidine = ADP + protein N-phospho-L-histidine.</text>
        <dbReference type="EC" id="2.7.13.3"/>
    </reaction>
</comment>
<dbReference type="EC" id="2.7.13.3" evidence="2"/>
<dbReference type="SMART" id="SM00388">
    <property type="entry name" value="HisKA"/>
    <property type="match status" value="1"/>
</dbReference>
<evidence type="ECO:0000256" key="3">
    <source>
        <dbReference type="ARBA" id="ARBA00022553"/>
    </source>
</evidence>
<evidence type="ECO:0000256" key="4">
    <source>
        <dbReference type="SAM" id="Phobius"/>
    </source>
</evidence>
<organism evidence="7 8">
    <name type="scientific">Puia dinghuensis</name>
    <dbReference type="NCBI Taxonomy" id="1792502"/>
    <lineage>
        <taxon>Bacteria</taxon>
        <taxon>Pseudomonadati</taxon>
        <taxon>Bacteroidota</taxon>
        <taxon>Chitinophagia</taxon>
        <taxon>Chitinophagales</taxon>
        <taxon>Chitinophagaceae</taxon>
        <taxon>Puia</taxon>
    </lineage>
</organism>
<keyword evidence="5" id="KW-0732">Signal</keyword>
<dbReference type="PANTHER" id="PTHR43547:SF2">
    <property type="entry name" value="HYBRID SIGNAL TRANSDUCTION HISTIDINE KINASE C"/>
    <property type="match status" value="1"/>
</dbReference>
<reference evidence="7" key="1">
    <citation type="journal article" date="2014" name="Int. J. Syst. Evol. Microbiol.">
        <title>Complete genome sequence of Corynebacterium casei LMG S-19264T (=DSM 44701T), isolated from a smear-ripened cheese.</title>
        <authorList>
            <consortium name="US DOE Joint Genome Institute (JGI-PGF)"/>
            <person name="Walter F."/>
            <person name="Albersmeier A."/>
            <person name="Kalinowski J."/>
            <person name="Ruckert C."/>
        </authorList>
    </citation>
    <scope>NUCLEOTIDE SEQUENCE</scope>
    <source>
        <strain evidence="7">CGMCC 1.15448</strain>
    </source>
</reference>
<dbReference type="InterPro" id="IPR003661">
    <property type="entry name" value="HisK_dim/P_dom"/>
</dbReference>
<keyword evidence="8" id="KW-1185">Reference proteome</keyword>
<dbReference type="InterPro" id="IPR005467">
    <property type="entry name" value="His_kinase_dom"/>
</dbReference>
<evidence type="ECO:0000256" key="2">
    <source>
        <dbReference type="ARBA" id="ARBA00012438"/>
    </source>
</evidence>
<feature type="domain" description="Histidine kinase" evidence="6">
    <location>
        <begin position="829"/>
        <end position="1040"/>
    </location>
</feature>
<protein>
    <recommendedName>
        <fullName evidence="2">histidine kinase</fullName>
        <ecNumber evidence="2">2.7.13.3</ecNumber>
    </recommendedName>
</protein>
<sequence length="1040" mass="117959">MVKWSLGFILLAVLFQQTHAQDARGFVLSTDRSAYHIVQYNSENGLPQNSVNDLLLDKNHYLWIATQYGLVRFDGQRFRIYNTANTPVLKSNRFYIVTETRDHRILVPSSFEGSVIYRVTADYHIQEDTVCTKLRKKLINFYSNGLFDCDRLIAALSKRGATPGEMDLLGQLFRSKWQWIFNGHEAVIGLQQGYYYVNNQTGEIRQLPGVGAVRTGGNQNTRILPGGILIGGITPQRREFVIGDIFCIACHDGSFLFYKGGRPVSIQTDAADRALFQDMEDPDPTKFFITVKGGRSILRRNNDFYDLRFEDRRLVAKLLFKDLTFLKNEPVYTLQYDSAHNRLFAGTLNAGLWVVTPQLFHPYTFTTTDFNNNIFIAFQFLPGGRLLTSNGVLSLGAEGESRLFARDKKLDGHCIYRTRSGDIWYSRAGQLYRCDSMGTHEQAVDGGKLDTPITGMTEDAANICWISTPNSLLKMKNGKLDYVLRGYPAFIDHRVESLTDISAQTLWIATRNGLFQYDKIAGRLDPRPLLAGVYIRNIYKARDGSLWIGTYGNGYYKYLNGEFRTLPLDPDKYLEAAHTFLEDGKGFFWISTNHGLFRIKKAELDNAASGGGGRPSMYYFDKSYGFRTNEFNGGCSPAVVNDGAGHAYFPSMDGIVGFAPDSCQGELPDGPLILDGLAVDSVDLDYRSSQHIRADFTRIVVQVSTPFYGAAENLHIEYSLGGDTWFPVNRDGQIVINRLPYGNYTLEIRKWNGSEGRKYDAIQVAIKVLPHWYNLPLVWVAGLLVLFVIFIYMRTRFWRSQNLKLQMKVDERTFELEKSTMFKENLLSIIIHDLRSPLHAQDLLVETLYRRHQDLDKDQLGYFLGELQTSSRNIVQFTSDFLIWYDSQQDGFAPKMEPLALAPFIDSILSFYEPAARQKNIRLTREVDDSLVLNTDEHLLAIVLRNLVDNGIKYTSTGSVRVVALSSNGRIHLCVRDTGKGMSPQKLDELMTSEPDIRVGGGHFFGYRFVRDFIRRLGGEFHIESEKEVGTTVTIIFGSA</sequence>
<feature type="signal peptide" evidence="5">
    <location>
        <begin position="1"/>
        <end position="20"/>
    </location>
</feature>
<dbReference type="SUPFAM" id="SSF63829">
    <property type="entry name" value="Calcium-dependent phosphotriesterase"/>
    <property type="match status" value="1"/>
</dbReference>
<gene>
    <name evidence="7" type="ORF">GCM10011511_04580</name>
</gene>
<feature type="chain" id="PRO_5035286963" description="histidine kinase" evidence="5">
    <location>
        <begin position="21"/>
        <end position="1040"/>
    </location>
</feature>
<dbReference type="SUPFAM" id="SSF55874">
    <property type="entry name" value="ATPase domain of HSP90 chaperone/DNA topoisomerase II/histidine kinase"/>
    <property type="match status" value="1"/>
</dbReference>
<dbReference type="PANTHER" id="PTHR43547">
    <property type="entry name" value="TWO-COMPONENT HISTIDINE KINASE"/>
    <property type="match status" value="1"/>
</dbReference>
<name>A0A8J2XQW7_9BACT</name>
<dbReference type="InterPro" id="IPR036890">
    <property type="entry name" value="HATPase_C_sf"/>
</dbReference>
<dbReference type="SUPFAM" id="SSF47384">
    <property type="entry name" value="Homodimeric domain of signal transducing histidine kinase"/>
    <property type="match status" value="1"/>
</dbReference>
<comment type="caution">
    <text evidence="7">The sequence shown here is derived from an EMBL/GenBank/DDBJ whole genome shotgun (WGS) entry which is preliminary data.</text>
</comment>
<keyword evidence="3" id="KW-0597">Phosphoprotein</keyword>
<dbReference type="Gene3D" id="2.60.40.10">
    <property type="entry name" value="Immunoglobulins"/>
    <property type="match status" value="1"/>
</dbReference>
<feature type="transmembrane region" description="Helical" evidence="4">
    <location>
        <begin position="772"/>
        <end position="793"/>
    </location>
</feature>
<dbReference type="Gene3D" id="3.30.565.10">
    <property type="entry name" value="Histidine kinase-like ATPase, C-terminal domain"/>
    <property type="match status" value="1"/>
</dbReference>
<dbReference type="InterPro" id="IPR003594">
    <property type="entry name" value="HATPase_dom"/>
</dbReference>
<dbReference type="InterPro" id="IPR036097">
    <property type="entry name" value="HisK_dim/P_sf"/>
</dbReference>
<dbReference type="Gene3D" id="1.10.287.130">
    <property type="match status" value="1"/>
</dbReference>
<reference evidence="7" key="2">
    <citation type="submission" date="2020-09" db="EMBL/GenBank/DDBJ databases">
        <authorList>
            <person name="Sun Q."/>
            <person name="Zhou Y."/>
        </authorList>
    </citation>
    <scope>NUCLEOTIDE SEQUENCE</scope>
    <source>
        <strain evidence="7">CGMCC 1.15448</strain>
    </source>
</reference>
<accession>A0A8J2XQW7</accession>
<dbReference type="InterPro" id="IPR013783">
    <property type="entry name" value="Ig-like_fold"/>
</dbReference>
<dbReference type="Proteomes" id="UP000607559">
    <property type="component" value="Unassembled WGS sequence"/>
</dbReference>
<evidence type="ECO:0000256" key="1">
    <source>
        <dbReference type="ARBA" id="ARBA00000085"/>
    </source>
</evidence>
<keyword evidence="4" id="KW-1133">Transmembrane helix</keyword>
<evidence type="ECO:0000313" key="7">
    <source>
        <dbReference type="EMBL" id="GGA84613.1"/>
    </source>
</evidence>
<evidence type="ECO:0000259" key="6">
    <source>
        <dbReference type="PROSITE" id="PS50109"/>
    </source>
</evidence>
<dbReference type="InterPro" id="IPR015943">
    <property type="entry name" value="WD40/YVTN_repeat-like_dom_sf"/>
</dbReference>
<dbReference type="Pfam" id="PF07494">
    <property type="entry name" value="Reg_prop"/>
    <property type="match status" value="2"/>
</dbReference>
<dbReference type="RefSeq" id="WP_188928118.1">
    <property type="nucleotide sequence ID" value="NZ_BMJC01000001.1"/>
</dbReference>
<dbReference type="Pfam" id="PF02518">
    <property type="entry name" value="HATPase_c"/>
    <property type="match status" value="1"/>
</dbReference>
<dbReference type="AlphaFoldDB" id="A0A8J2XQW7"/>
<dbReference type="PROSITE" id="PS50109">
    <property type="entry name" value="HIS_KIN"/>
    <property type="match status" value="1"/>
</dbReference>
<dbReference type="InterPro" id="IPR011110">
    <property type="entry name" value="Reg_prop"/>
</dbReference>